<comment type="caution">
    <text evidence="3">The sequence shown here is derived from an EMBL/GenBank/DDBJ whole genome shotgun (WGS) entry which is preliminary data.</text>
</comment>
<proteinExistence type="predicted"/>
<evidence type="ECO:0000259" key="1">
    <source>
        <dbReference type="Pfam" id="PF01935"/>
    </source>
</evidence>
<name>A0ABC9SQS0_BACCE</name>
<evidence type="ECO:0000259" key="2">
    <source>
        <dbReference type="Pfam" id="PF19044"/>
    </source>
</evidence>
<reference evidence="3 4" key="1">
    <citation type="submission" date="2013-01" db="EMBL/GenBank/DDBJ databases">
        <title>The Genome Sequence of Bacillus cereus TIAC219.</title>
        <authorList>
            <consortium name="The Broad Institute Genome Sequencing Platform"/>
            <consortium name="The Broad Institute Genome Sequencing Center for Infectious Disease"/>
            <person name="Feldgarden M."/>
            <person name="Van der Auwera G.A."/>
            <person name="Mahillon J."/>
            <person name="Duprez V."/>
            <person name="Timmery S."/>
            <person name="Mattelet C."/>
            <person name="Dierick K."/>
            <person name="Sun M."/>
            <person name="Yu Z."/>
            <person name="Zhu L."/>
            <person name="Hu X."/>
            <person name="Shank E.B."/>
            <person name="Swiecicka I."/>
            <person name="Hansen B.M."/>
            <person name="Andrup L."/>
            <person name="Walker B."/>
            <person name="Young S.K."/>
            <person name="Zeng Q."/>
            <person name="Gargeya S."/>
            <person name="Fitzgerald M."/>
            <person name="Haas B."/>
            <person name="Abouelleil A."/>
            <person name="Alvarado L."/>
            <person name="Arachchi H.M."/>
            <person name="Berlin A.M."/>
            <person name="Chapman S.B."/>
            <person name="Dewar J."/>
            <person name="Goldberg J."/>
            <person name="Griggs A."/>
            <person name="Gujja S."/>
            <person name="Hansen M."/>
            <person name="Howarth C."/>
            <person name="Imamovic A."/>
            <person name="Larimer J."/>
            <person name="McCowan C."/>
            <person name="Murphy C."/>
            <person name="Neiman D."/>
            <person name="Pearson M."/>
            <person name="Priest M."/>
            <person name="Roberts A."/>
            <person name="Saif S."/>
            <person name="Shea T."/>
            <person name="Sisk P."/>
            <person name="Sykes S."/>
            <person name="Wortman J."/>
            <person name="Nusbaum C."/>
            <person name="Birren B."/>
        </authorList>
    </citation>
    <scope>NUCLEOTIDE SEQUENCE [LARGE SCALE GENOMIC DNA]</scope>
    <source>
        <strain evidence="3 4">TIAC219</strain>
    </source>
</reference>
<dbReference type="Gene3D" id="1.10.8.730">
    <property type="match status" value="1"/>
</dbReference>
<dbReference type="EMBL" id="AHCJ01000082">
    <property type="protein sequence ID" value="EOQ57963.1"/>
    <property type="molecule type" value="Genomic_DNA"/>
</dbReference>
<dbReference type="RefSeq" id="WP_001151309.1">
    <property type="nucleotide sequence ID" value="NZ_KB976013.1"/>
</dbReference>
<dbReference type="PANTHER" id="PTHR30121:SF6">
    <property type="entry name" value="SLR6007 PROTEIN"/>
    <property type="match status" value="1"/>
</dbReference>
<dbReference type="InterPro" id="IPR027417">
    <property type="entry name" value="P-loop_NTPase"/>
</dbReference>
<evidence type="ECO:0008006" key="5">
    <source>
        <dbReference type="Google" id="ProtNLM"/>
    </source>
</evidence>
<protein>
    <recommendedName>
        <fullName evidence="5">TraG P-loop domain-containing protein</fullName>
    </recommendedName>
</protein>
<dbReference type="Proteomes" id="UP000014060">
    <property type="component" value="Unassembled WGS sequence"/>
</dbReference>
<gene>
    <name evidence="3" type="ORF">IAY_06636</name>
</gene>
<dbReference type="InterPro" id="IPR002789">
    <property type="entry name" value="HerA_central"/>
</dbReference>
<dbReference type="InterPro" id="IPR051162">
    <property type="entry name" value="T4SS_component"/>
</dbReference>
<feature type="domain" description="TraG P-loop" evidence="2">
    <location>
        <begin position="502"/>
        <end position="596"/>
    </location>
</feature>
<feature type="domain" description="Helicase HerA central" evidence="1">
    <location>
        <begin position="248"/>
        <end position="291"/>
    </location>
</feature>
<dbReference type="InterPro" id="IPR043964">
    <property type="entry name" value="P-loop_TraG"/>
</dbReference>
<dbReference type="Pfam" id="PF19044">
    <property type="entry name" value="P-loop_TraG"/>
    <property type="match status" value="1"/>
</dbReference>
<accession>A0ABC9SQS0</accession>
<dbReference type="PANTHER" id="PTHR30121">
    <property type="entry name" value="UNCHARACTERIZED PROTEIN YJGR-RELATED"/>
    <property type="match status" value="1"/>
</dbReference>
<dbReference type="Pfam" id="PF01935">
    <property type="entry name" value="DUF87"/>
    <property type="match status" value="1"/>
</dbReference>
<sequence length="632" mass="71011">MAKVKEKKKKIAGKNQLSGFLDVITPSVINFQPKQLNYGDRCQRVLVITDYPQRVGEAWLSRIANIPGVVTSMHTEPIDPYDLVNEIRVSMGELGAKIENMGNPVSRERAQDQYDDAKAILKKIDREQQKVMLMTVVLLVSAEDLDELNTRCRRVESMLAAAGLRARTPMFLQEEGLRTVGPWGMMENRIKDIGARNMPAESVAAGFPFVYSGLNDGEGILLGTDKGGGIILCDFWTRRESRTNSNLTVIGRPGVGKSTAVKKILRGEYGRGTKIIIIDPEDEYGDLARNMDGDAIDCGGSQESRINPLQIRDVPLDDKDEDVKDKLYEEVEGNNSGPLAYHFQFLRTFFKLYLGNISRRDMSLLEVALEALYNSKGINWATNPQDIPNEQYPTLKDLYFILLDLSKENVEELTKKWGDLSNVSLTGANSKDWLDLSILLRSAAVGADSFLWSGPTTINPKSDFVVLNIKNLLEANDEIRRAQFYNVLGWAWNEVSKNRKEKVLLGVDECYLLIDPEVPETIKFLRNTSKRIRKYEGGLMVITQDLVDFLDPAVKRYGQALLNNPVYKILLGQGEKDIEALEKLMTLSEREIHTLSEGNRGEALFIAGNRRMHLKIDISPEELIMFGEAGGR</sequence>
<dbReference type="Gene3D" id="3.40.50.300">
    <property type="entry name" value="P-loop containing nucleotide triphosphate hydrolases"/>
    <property type="match status" value="1"/>
</dbReference>
<organism evidence="3 4">
    <name type="scientific">Bacillus cereus TIAC219</name>
    <dbReference type="NCBI Taxonomy" id="718222"/>
    <lineage>
        <taxon>Bacteria</taxon>
        <taxon>Bacillati</taxon>
        <taxon>Bacillota</taxon>
        <taxon>Bacilli</taxon>
        <taxon>Bacillales</taxon>
        <taxon>Bacillaceae</taxon>
        <taxon>Bacillus</taxon>
        <taxon>Bacillus cereus group</taxon>
    </lineage>
</organism>
<dbReference type="SUPFAM" id="SSF52540">
    <property type="entry name" value="P-loop containing nucleoside triphosphate hydrolases"/>
    <property type="match status" value="1"/>
</dbReference>
<evidence type="ECO:0000313" key="4">
    <source>
        <dbReference type="Proteomes" id="UP000014060"/>
    </source>
</evidence>
<dbReference type="CDD" id="cd01127">
    <property type="entry name" value="TrwB_TraG_TraD_VirD4"/>
    <property type="match status" value="1"/>
</dbReference>
<evidence type="ECO:0000313" key="3">
    <source>
        <dbReference type="EMBL" id="EOQ57963.1"/>
    </source>
</evidence>
<dbReference type="AlphaFoldDB" id="A0ABC9SQS0"/>